<feature type="region of interest" description="Disordered" evidence="1">
    <location>
        <begin position="446"/>
        <end position="465"/>
    </location>
</feature>
<reference evidence="3" key="1">
    <citation type="journal article" date="2019" name="Int. J. Syst. Evol. Microbiol.">
        <title>The Global Catalogue of Microorganisms (GCM) 10K type strain sequencing project: providing services to taxonomists for standard genome sequencing and annotation.</title>
        <authorList>
            <consortium name="The Broad Institute Genomics Platform"/>
            <consortium name="The Broad Institute Genome Sequencing Center for Infectious Disease"/>
            <person name="Wu L."/>
            <person name="Ma J."/>
        </authorList>
    </citation>
    <scope>NUCLEOTIDE SEQUENCE [LARGE SCALE GENOMIC DNA]</scope>
    <source>
        <strain evidence="3">JCM 9458</strain>
    </source>
</reference>
<keyword evidence="3" id="KW-1185">Reference proteome</keyword>
<dbReference type="EMBL" id="BAAAYN010000023">
    <property type="protein sequence ID" value="GAA3388671.1"/>
    <property type="molecule type" value="Genomic_DNA"/>
</dbReference>
<gene>
    <name evidence="2" type="ORF">GCM10020369_35780</name>
</gene>
<accession>A0ABP6SYM1</accession>
<comment type="caution">
    <text evidence="2">The sequence shown here is derived from an EMBL/GenBank/DDBJ whole genome shotgun (WGS) entry which is preliminary data.</text>
</comment>
<protein>
    <submittedName>
        <fullName evidence="2">Uncharacterized protein</fullName>
    </submittedName>
</protein>
<evidence type="ECO:0000313" key="3">
    <source>
        <dbReference type="Proteomes" id="UP001501676"/>
    </source>
</evidence>
<organism evidence="2 3">
    <name type="scientific">Cryptosporangium minutisporangium</name>
    <dbReference type="NCBI Taxonomy" id="113569"/>
    <lineage>
        <taxon>Bacteria</taxon>
        <taxon>Bacillati</taxon>
        <taxon>Actinomycetota</taxon>
        <taxon>Actinomycetes</taxon>
        <taxon>Cryptosporangiales</taxon>
        <taxon>Cryptosporangiaceae</taxon>
        <taxon>Cryptosporangium</taxon>
    </lineage>
</organism>
<dbReference type="Proteomes" id="UP001501676">
    <property type="component" value="Unassembled WGS sequence"/>
</dbReference>
<evidence type="ECO:0000256" key="1">
    <source>
        <dbReference type="SAM" id="MobiDB-lite"/>
    </source>
</evidence>
<sequence>MPIELTFFGWQRPAIYDLVDGVEGARARVRLATQARSLAPDGEVNRTTTARLTVRTAGPGDVRALAPDAITGRYPTPGAPDAETPLCPHVEFADPTLPWRYTPAGNPRADDLSLRPWLALVVGTDDEVELAGETATIGAAALREHPLRQSPTWAHVQELDGHRLARLLCRRLLQPRVTYHALLVPTFVVGGDGELANAWAASPPGPVTLPVYARWRFRTGPGGDFRTLADALEPGAADASTGLTTVRYPRLPDQPVLSVGGALTAVDPPADVPPQAIRDDVDLLRGRPTDGIGRRILGLPTYGGAWKDQPDETAWGGPLNTDPRHRGIAGLGSELGVVLQEELAERVAQQAGAQDAAEERIRHLTLGLAASEALWRRRLPTDPARRVWLFGPALRRVVTAAGPVADRATADDRPLPRGWFSPAARRTLRRGPARVALAHPAAADPAPLNQVANRPPTRPSFADPGLPSFGRLGAAEFDRERAEAAESQRVDAGAVAHAFGSLDMSRFRSHTDDLLEVRDSLQLRRSRRELPWVRLTLLLTALADGEDDPGFDAATVGDLLPGLAADLDEQNDDADVLPALLRELGDDEDPPPLFRPVDLGGLGTELAAAFDPTGIAAPARRRVLSTLTGLDPARPLEPPEQCPRLDLPVWRRLADRAPDWLLPGIGQLGEDVVLALGTNPAFVDAFLIGLNTRLLEELRWRNLRIATGCTPIRAFWLRTDESTGDRLDDIAGIADWADDSSLGHILPRPPGATESDLVLVFRTRLFQRYPHTLLYLVSDSSGFTEPPDDDAPRTLPTFQGRIGEDVTFFGFVGVRPQAVTGLWIALEEPPSGFRFRNDQPATGVDDGAQFAHVAFDDPTRVLIRGDHLVPGASS</sequence>
<evidence type="ECO:0000313" key="2">
    <source>
        <dbReference type="EMBL" id="GAA3388671.1"/>
    </source>
</evidence>
<dbReference type="RefSeq" id="WP_345729258.1">
    <property type="nucleotide sequence ID" value="NZ_BAAAYN010000023.1"/>
</dbReference>
<proteinExistence type="predicted"/>
<name>A0ABP6SYM1_9ACTN</name>